<protein>
    <recommendedName>
        <fullName evidence="2">NADH:ubiquinone reductase (non-electrogenic)</fullName>
        <ecNumber evidence="2">1.6.5.9</ecNumber>
    </recommendedName>
</protein>
<dbReference type="GO" id="GO:0050136">
    <property type="term" value="F:NADH dehydrogenase (quinone) (non-electrogenic) activity"/>
    <property type="evidence" value="ECO:0007669"/>
    <property type="project" value="UniProtKB-EC"/>
</dbReference>
<evidence type="ECO:0000256" key="7">
    <source>
        <dbReference type="ARBA" id="ARBA00023027"/>
    </source>
</evidence>
<dbReference type="Pfam" id="PF07992">
    <property type="entry name" value="Pyr_redox_2"/>
    <property type="match status" value="1"/>
</dbReference>
<dbReference type="EC" id="1.6.5.9" evidence="2"/>
<comment type="similarity">
    <text evidence="1">Belongs to the NADH dehydrogenase family.</text>
</comment>
<dbReference type="SUPFAM" id="SSF51905">
    <property type="entry name" value="FAD/NAD(P)-binding domain"/>
    <property type="match status" value="2"/>
</dbReference>
<feature type="domain" description="FAD/NAD(P)-binding" evidence="10">
    <location>
        <begin position="6"/>
        <end position="327"/>
    </location>
</feature>
<comment type="catalytic activity">
    <reaction evidence="8">
        <text>a quinone + NADH + H(+) = a quinol + NAD(+)</text>
        <dbReference type="Rhea" id="RHEA:46160"/>
        <dbReference type="ChEBI" id="CHEBI:15378"/>
        <dbReference type="ChEBI" id="CHEBI:24646"/>
        <dbReference type="ChEBI" id="CHEBI:57540"/>
        <dbReference type="ChEBI" id="CHEBI:57945"/>
        <dbReference type="ChEBI" id="CHEBI:132124"/>
        <dbReference type="EC" id="1.6.5.9"/>
    </reaction>
</comment>
<dbReference type="PRINTS" id="PR00411">
    <property type="entry name" value="PNDRDTASEI"/>
</dbReference>
<evidence type="ECO:0000256" key="4">
    <source>
        <dbReference type="ARBA" id="ARBA00022827"/>
    </source>
</evidence>
<dbReference type="PANTHER" id="PTHR43706">
    <property type="entry name" value="NADH DEHYDROGENASE"/>
    <property type="match status" value="1"/>
</dbReference>
<name>A0A368P5U9_9FLAO</name>
<dbReference type="InterPro" id="IPR045024">
    <property type="entry name" value="NDH-2"/>
</dbReference>
<dbReference type="AlphaFoldDB" id="A0A368P5U9"/>
<feature type="transmembrane region" description="Helical" evidence="9">
    <location>
        <begin position="369"/>
        <end position="391"/>
    </location>
</feature>
<dbReference type="RefSeq" id="WP_072352738.1">
    <property type="nucleotide sequence ID" value="NZ_JAWVXR010000008.1"/>
</dbReference>
<dbReference type="Proteomes" id="UP000252249">
    <property type="component" value="Unassembled WGS sequence"/>
</dbReference>
<keyword evidence="5" id="KW-0809">Transit peptide</keyword>
<dbReference type="OrthoDB" id="9781621at2"/>
<keyword evidence="7" id="KW-0520">NAD</keyword>
<evidence type="ECO:0000256" key="3">
    <source>
        <dbReference type="ARBA" id="ARBA00022630"/>
    </source>
</evidence>
<dbReference type="InterPro" id="IPR054585">
    <property type="entry name" value="NDH2-like_C"/>
</dbReference>
<keyword evidence="13" id="KW-1185">Reference proteome</keyword>
<keyword evidence="4" id="KW-0274">FAD</keyword>
<proteinExistence type="inferred from homology"/>
<reference evidence="12 13" key="1">
    <citation type="submission" date="2018-07" db="EMBL/GenBank/DDBJ databases">
        <title>Oceanihabitans testaceum sp. nov., isolated from marine sediment.</title>
        <authorList>
            <person name="Li C.-M."/>
        </authorList>
    </citation>
    <scope>NUCLEOTIDE SEQUENCE [LARGE SCALE GENOMIC DNA]</scope>
    <source>
        <strain evidence="12 13">S9-10</strain>
    </source>
</reference>
<evidence type="ECO:0000313" key="13">
    <source>
        <dbReference type="Proteomes" id="UP000252249"/>
    </source>
</evidence>
<evidence type="ECO:0000259" key="11">
    <source>
        <dbReference type="Pfam" id="PF22366"/>
    </source>
</evidence>
<feature type="domain" description="External alternative NADH-ubiquinone oxidoreductase-like C-terminal" evidence="11">
    <location>
        <begin position="349"/>
        <end position="402"/>
    </location>
</feature>
<evidence type="ECO:0000256" key="6">
    <source>
        <dbReference type="ARBA" id="ARBA00023002"/>
    </source>
</evidence>
<evidence type="ECO:0000259" key="10">
    <source>
        <dbReference type="Pfam" id="PF07992"/>
    </source>
</evidence>
<keyword evidence="6" id="KW-0560">Oxidoreductase</keyword>
<evidence type="ECO:0000256" key="9">
    <source>
        <dbReference type="SAM" id="Phobius"/>
    </source>
</evidence>
<keyword evidence="9" id="KW-0812">Transmembrane</keyword>
<dbReference type="Gene3D" id="3.50.50.100">
    <property type="match status" value="1"/>
</dbReference>
<evidence type="ECO:0000256" key="5">
    <source>
        <dbReference type="ARBA" id="ARBA00022946"/>
    </source>
</evidence>
<organism evidence="12 13">
    <name type="scientific">Oceanihabitans sediminis</name>
    <dbReference type="NCBI Taxonomy" id="1812012"/>
    <lineage>
        <taxon>Bacteria</taxon>
        <taxon>Pseudomonadati</taxon>
        <taxon>Bacteroidota</taxon>
        <taxon>Flavobacteriia</taxon>
        <taxon>Flavobacteriales</taxon>
        <taxon>Flavobacteriaceae</taxon>
        <taxon>Oceanihabitans</taxon>
    </lineage>
</organism>
<sequence length="424" mass="47842">MVSRKKIIVVGGGFAGLELIKQLGNSDKYDIVLVDSNNYNFFPPLIYQVSSGFMEPSAISYPYRKVLRDLKNVRFRLGSLQEVVPEENRILLSNGELSYDILVMATGTETNFFGNKNIEEKCLPMKTISDALSLRNTILTRLDLATRISDAEERRKYLSFVIAGAGPTGVELSGILSEISTSVIQKDYPELEEKGLGKIYLIDGQKSVLSAMSDKAQEYTSKQLSKLGVNLIMNTIVEDFDGDMVTLSNGEKLSSKNLIWSAGVVAKVFKGFPENSFGRGRRMKTNSFNLVHATKNIYALGDCAIMEGDKNYPHGHPQLAQPAIQQAKNLAENLLKNEAAWKPFSYKDKGSLAIIGRNKAVMDFPKHKYFLKGFIAWLIWIFVHIMGLVNFKNKTRTLYNWLGYYVYKDQYFRMIIKPSKRNIE</sequence>
<dbReference type="Pfam" id="PF22366">
    <property type="entry name" value="NDH2_C"/>
    <property type="match status" value="1"/>
</dbReference>
<keyword evidence="9" id="KW-0472">Membrane</keyword>
<keyword evidence="3" id="KW-0285">Flavoprotein</keyword>
<evidence type="ECO:0000256" key="8">
    <source>
        <dbReference type="ARBA" id="ARBA00047599"/>
    </source>
</evidence>
<evidence type="ECO:0000256" key="2">
    <source>
        <dbReference type="ARBA" id="ARBA00012637"/>
    </source>
</evidence>
<accession>A0A368P5U9</accession>
<dbReference type="EMBL" id="QPIG01000005">
    <property type="protein sequence ID" value="RCU56671.1"/>
    <property type="molecule type" value="Genomic_DNA"/>
</dbReference>
<evidence type="ECO:0000256" key="1">
    <source>
        <dbReference type="ARBA" id="ARBA00005272"/>
    </source>
</evidence>
<gene>
    <name evidence="12" type="ORF">DU428_12325</name>
</gene>
<dbReference type="InterPro" id="IPR036188">
    <property type="entry name" value="FAD/NAD-bd_sf"/>
</dbReference>
<dbReference type="PRINTS" id="PR00368">
    <property type="entry name" value="FADPNR"/>
</dbReference>
<dbReference type="PANTHER" id="PTHR43706:SF47">
    <property type="entry name" value="EXTERNAL NADH-UBIQUINONE OXIDOREDUCTASE 1, MITOCHONDRIAL-RELATED"/>
    <property type="match status" value="1"/>
</dbReference>
<comment type="caution">
    <text evidence="12">The sequence shown here is derived from an EMBL/GenBank/DDBJ whole genome shotgun (WGS) entry which is preliminary data.</text>
</comment>
<dbReference type="InterPro" id="IPR023753">
    <property type="entry name" value="FAD/NAD-binding_dom"/>
</dbReference>
<keyword evidence="9" id="KW-1133">Transmembrane helix</keyword>
<evidence type="ECO:0000313" key="12">
    <source>
        <dbReference type="EMBL" id="RCU56671.1"/>
    </source>
</evidence>